<feature type="domain" description="Type I restriction modification DNA specificity" evidence="5">
    <location>
        <begin position="190"/>
        <end position="362"/>
    </location>
</feature>
<keyword evidence="3" id="KW-0238">DNA-binding</keyword>
<sequence length="383" mass="44190">MYKEVELSEIADFISGFAFSSSKFIFEKTESSLPIIRIQNVNSGEEEFVFWEEAYNEKFLVNKGDLLLSMSGDFKIRIWDKEPALLNQRIVKIIPKEEVNLDYMLFLIENKIDELTNLGKKSIISNLSLEDLKKLKVNIPTSKELQRSIASKLNKVIDIMNKRQSQITALDELTQSVFLKTFRNEMKSNMVELGNVLESLKYGTSEKSTKEGYPVLRIPNIKNGEIDETDLKFCDLKDKAYQSYRLETGDILFVRSNGNQSYVGRCATVSFKQEGYIYASYLIRVKVKSTIAKPEFISYYLNTRFGRKDVLKKARTSAGQYNINTKGLSELRIPLPSIDKQREFVDFANSIRNKKDELKQSLNSMEELYNSLLKKAFKGKLFK</sequence>
<dbReference type="PANTHER" id="PTHR30408">
    <property type="entry name" value="TYPE-1 RESTRICTION ENZYME ECOKI SPECIFICITY PROTEIN"/>
    <property type="match status" value="1"/>
</dbReference>
<comment type="caution">
    <text evidence="6">The sequence shown here is derived from an EMBL/GenBank/DDBJ whole genome shotgun (WGS) entry which is preliminary data.</text>
</comment>
<keyword evidence="4" id="KW-0175">Coiled coil</keyword>
<organism evidence="6 7">
    <name type="scientific">Niallia circulans</name>
    <name type="common">Bacillus circulans</name>
    <dbReference type="NCBI Taxonomy" id="1397"/>
    <lineage>
        <taxon>Bacteria</taxon>
        <taxon>Bacillati</taxon>
        <taxon>Bacillota</taxon>
        <taxon>Bacilli</taxon>
        <taxon>Bacillales</taxon>
        <taxon>Bacillaceae</taxon>
        <taxon>Niallia</taxon>
    </lineage>
</organism>
<dbReference type="AlphaFoldDB" id="A0AA91TRD2"/>
<evidence type="ECO:0000256" key="4">
    <source>
        <dbReference type="SAM" id="Coils"/>
    </source>
</evidence>
<dbReference type="SUPFAM" id="SSF116734">
    <property type="entry name" value="DNA methylase specificity domain"/>
    <property type="match status" value="2"/>
</dbReference>
<evidence type="ECO:0000256" key="1">
    <source>
        <dbReference type="ARBA" id="ARBA00010923"/>
    </source>
</evidence>
<feature type="domain" description="Type I restriction modification DNA specificity" evidence="5">
    <location>
        <begin position="2"/>
        <end position="168"/>
    </location>
</feature>
<dbReference type="CDD" id="cd17517">
    <property type="entry name" value="RMtype1_S_EcoKI_StySPI-TRD2-CR2_like"/>
    <property type="match status" value="1"/>
</dbReference>
<keyword evidence="2" id="KW-0680">Restriction system</keyword>
<dbReference type="InterPro" id="IPR052021">
    <property type="entry name" value="Type-I_RS_S_subunit"/>
</dbReference>
<accession>A0AA91TRD2</accession>
<evidence type="ECO:0000313" key="6">
    <source>
        <dbReference type="EMBL" id="PAD82755.1"/>
    </source>
</evidence>
<proteinExistence type="inferred from homology"/>
<dbReference type="Gene3D" id="3.90.220.20">
    <property type="entry name" value="DNA methylase specificity domains"/>
    <property type="match status" value="2"/>
</dbReference>
<dbReference type="InterPro" id="IPR044946">
    <property type="entry name" value="Restrct_endonuc_typeI_TRD_sf"/>
</dbReference>
<comment type="similarity">
    <text evidence="1">Belongs to the type-I restriction system S methylase family.</text>
</comment>
<reference evidence="6 7" key="1">
    <citation type="submission" date="2017-07" db="EMBL/GenBank/DDBJ databases">
        <title>Isolation and whole genome analysis of endospore-forming bacteria from heroin.</title>
        <authorList>
            <person name="Kalinowski J."/>
            <person name="Ahrens B."/>
            <person name="Al-Dilaimi A."/>
            <person name="Winkler A."/>
            <person name="Wibberg D."/>
            <person name="Schleenbecker U."/>
            <person name="Ruckert C."/>
            <person name="Wolfel R."/>
            <person name="Grass G."/>
        </authorList>
    </citation>
    <scope>NUCLEOTIDE SEQUENCE [LARGE SCALE GENOMIC DNA]</scope>
    <source>
        <strain evidence="6 7">7521-2</strain>
    </source>
</reference>
<evidence type="ECO:0000313" key="7">
    <source>
        <dbReference type="Proteomes" id="UP000216961"/>
    </source>
</evidence>
<dbReference type="GO" id="GO:0009307">
    <property type="term" value="P:DNA restriction-modification system"/>
    <property type="evidence" value="ECO:0007669"/>
    <property type="project" value="UniProtKB-KW"/>
</dbReference>
<dbReference type="Proteomes" id="UP000216961">
    <property type="component" value="Unassembled WGS sequence"/>
</dbReference>
<evidence type="ECO:0000256" key="2">
    <source>
        <dbReference type="ARBA" id="ARBA00022747"/>
    </source>
</evidence>
<gene>
    <name evidence="6" type="ORF">CHH57_13125</name>
</gene>
<dbReference type="EMBL" id="NPBQ01000081">
    <property type="protein sequence ID" value="PAD82755.1"/>
    <property type="molecule type" value="Genomic_DNA"/>
</dbReference>
<name>A0AA91TRD2_NIACI</name>
<dbReference type="InterPro" id="IPR000055">
    <property type="entry name" value="Restrct_endonuc_typeI_TRD"/>
</dbReference>
<protein>
    <recommendedName>
        <fullName evidence="5">Type I restriction modification DNA specificity domain-containing protein</fullName>
    </recommendedName>
</protein>
<feature type="coiled-coil region" evidence="4">
    <location>
        <begin position="348"/>
        <end position="375"/>
    </location>
</feature>
<dbReference type="Pfam" id="PF01420">
    <property type="entry name" value="Methylase_S"/>
    <property type="match status" value="2"/>
</dbReference>
<dbReference type="PANTHER" id="PTHR30408:SF12">
    <property type="entry name" value="TYPE I RESTRICTION ENZYME MJAVIII SPECIFICITY SUBUNIT"/>
    <property type="match status" value="1"/>
</dbReference>
<dbReference type="GO" id="GO:0003677">
    <property type="term" value="F:DNA binding"/>
    <property type="evidence" value="ECO:0007669"/>
    <property type="project" value="UniProtKB-KW"/>
</dbReference>
<dbReference type="RefSeq" id="WP_095330765.1">
    <property type="nucleotide sequence ID" value="NZ_NPBQ01000081.1"/>
</dbReference>
<evidence type="ECO:0000259" key="5">
    <source>
        <dbReference type="Pfam" id="PF01420"/>
    </source>
</evidence>
<evidence type="ECO:0000256" key="3">
    <source>
        <dbReference type="ARBA" id="ARBA00023125"/>
    </source>
</evidence>